<organism evidence="2">
    <name type="scientific">viral metagenome</name>
    <dbReference type="NCBI Taxonomy" id="1070528"/>
    <lineage>
        <taxon>unclassified sequences</taxon>
        <taxon>metagenomes</taxon>
        <taxon>organismal metagenomes</taxon>
    </lineage>
</organism>
<dbReference type="AlphaFoldDB" id="A0A6C0HU88"/>
<dbReference type="GO" id="GO:0008168">
    <property type="term" value="F:methyltransferase activity"/>
    <property type="evidence" value="ECO:0007669"/>
    <property type="project" value="InterPro"/>
</dbReference>
<sequence>MSSNPKDYNPKDSKLWSIMRNISSTYYYLDKFERQKDAKFIENTDELSLIGKEIFDAFNFRHDDIFFVDICGAPGMYSKILVEKGAKGFSISLPPEKGGVEYIFKDDNYKIYYKDILEKEYQIECKKKINLGIASCVSYIESKNSHQLNLILILKSMELMMSCLEEDGDMIINMTMKNIYSCFNIIDYLLGCFKEIKLWKSENVWATKNTFYIFCYGFKKHEKLDKNISDEESEFNTKYIGSNSSFNIINNLLKDIYKIRINAWINLIGIEDLKTKKY</sequence>
<name>A0A6C0HU88_9ZZZZ</name>
<dbReference type="Gene3D" id="3.40.50.150">
    <property type="entry name" value="Vaccinia Virus protein VP39"/>
    <property type="match status" value="1"/>
</dbReference>
<evidence type="ECO:0000313" key="2">
    <source>
        <dbReference type="EMBL" id="QHT84328.1"/>
    </source>
</evidence>
<accession>A0A6C0HU88</accession>
<dbReference type="Pfam" id="PF01728">
    <property type="entry name" value="FtsJ"/>
    <property type="match status" value="1"/>
</dbReference>
<dbReference type="GO" id="GO:0032259">
    <property type="term" value="P:methylation"/>
    <property type="evidence" value="ECO:0007669"/>
    <property type="project" value="InterPro"/>
</dbReference>
<dbReference type="InterPro" id="IPR002877">
    <property type="entry name" value="RNA_MeTrfase_FtsJ_dom"/>
</dbReference>
<dbReference type="EMBL" id="MN740017">
    <property type="protein sequence ID" value="QHT84328.1"/>
    <property type="molecule type" value="Genomic_DNA"/>
</dbReference>
<dbReference type="InterPro" id="IPR029063">
    <property type="entry name" value="SAM-dependent_MTases_sf"/>
</dbReference>
<reference evidence="2" key="1">
    <citation type="journal article" date="2020" name="Nature">
        <title>Giant virus diversity and host interactions through global metagenomics.</title>
        <authorList>
            <person name="Schulz F."/>
            <person name="Roux S."/>
            <person name="Paez-Espino D."/>
            <person name="Jungbluth S."/>
            <person name="Walsh D.A."/>
            <person name="Denef V.J."/>
            <person name="McMahon K.D."/>
            <person name="Konstantinidis K.T."/>
            <person name="Eloe-Fadrosh E.A."/>
            <person name="Kyrpides N.C."/>
            <person name="Woyke T."/>
        </authorList>
    </citation>
    <scope>NUCLEOTIDE SEQUENCE</scope>
    <source>
        <strain evidence="2">GVMAG-M-3300023184-177</strain>
    </source>
</reference>
<proteinExistence type="predicted"/>
<protein>
    <recommendedName>
        <fullName evidence="1">Ribosomal RNA methyltransferase FtsJ domain-containing protein</fullName>
    </recommendedName>
</protein>
<feature type="domain" description="Ribosomal RNA methyltransferase FtsJ" evidence="1">
    <location>
        <begin position="53"/>
        <end position="218"/>
    </location>
</feature>
<evidence type="ECO:0000259" key="1">
    <source>
        <dbReference type="Pfam" id="PF01728"/>
    </source>
</evidence>